<gene>
    <name evidence="5" type="ORF">Msi02_27000</name>
</gene>
<keyword evidence="2" id="KW-0058">Aromatic hydrocarbons catabolism</keyword>
<comment type="caution">
    <text evidence="5">The sequence shown here is derived from an EMBL/GenBank/DDBJ whole genome shotgun (WGS) entry which is preliminary data.</text>
</comment>
<dbReference type="SUPFAM" id="SSF53474">
    <property type="entry name" value="alpha/beta-Hydrolases"/>
    <property type="match status" value="1"/>
</dbReference>
<dbReference type="PANTHER" id="PTHR21661">
    <property type="entry name" value="EPOXIDE HYDROLASE 1-RELATED"/>
    <property type="match status" value="1"/>
</dbReference>
<name>A0ABQ4GKC9_9ACTN</name>
<dbReference type="PRINTS" id="PR00412">
    <property type="entry name" value="EPOXHYDRLASE"/>
</dbReference>
<evidence type="ECO:0000313" key="5">
    <source>
        <dbReference type="EMBL" id="GIH61883.1"/>
    </source>
</evidence>
<feature type="domain" description="Epoxide hydrolase N-terminal" evidence="4">
    <location>
        <begin position="104"/>
        <end position="208"/>
    </location>
</feature>
<reference evidence="5 6" key="1">
    <citation type="submission" date="2021-01" db="EMBL/GenBank/DDBJ databases">
        <title>Whole genome shotgun sequence of Microbispora siamensis NBRC 104113.</title>
        <authorList>
            <person name="Komaki H."/>
            <person name="Tamura T."/>
        </authorList>
    </citation>
    <scope>NUCLEOTIDE SEQUENCE [LARGE SCALE GENOMIC DNA]</scope>
    <source>
        <strain evidence="5 6">NBRC 104113</strain>
    </source>
</reference>
<proteinExistence type="inferred from homology"/>
<dbReference type="Gene3D" id="3.40.50.1820">
    <property type="entry name" value="alpha/beta hydrolase"/>
    <property type="match status" value="1"/>
</dbReference>
<dbReference type="EMBL" id="BOOF01000012">
    <property type="protein sequence ID" value="GIH61883.1"/>
    <property type="molecule type" value="Genomic_DNA"/>
</dbReference>
<dbReference type="Pfam" id="PF06441">
    <property type="entry name" value="EHN"/>
    <property type="match status" value="1"/>
</dbReference>
<protein>
    <submittedName>
        <fullName evidence="5">Microsomal epoxide hydrolase</fullName>
    </submittedName>
</protein>
<comment type="similarity">
    <text evidence="1">Belongs to the peptidase S33 family.</text>
</comment>
<evidence type="ECO:0000256" key="3">
    <source>
        <dbReference type="ARBA" id="ARBA00022801"/>
    </source>
</evidence>
<evidence type="ECO:0000313" key="6">
    <source>
        <dbReference type="Proteomes" id="UP000660454"/>
    </source>
</evidence>
<dbReference type="GO" id="GO:0016787">
    <property type="term" value="F:hydrolase activity"/>
    <property type="evidence" value="ECO:0007669"/>
    <property type="project" value="UniProtKB-KW"/>
</dbReference>
<dbReference type="InterPro" id="IPR000639">
    <property type="entry name" value="Epox_hydrolase-like"/>
</dbReference>
<keyword evidence="3 5" id="KW-0378">Hydrolase</keyword>
<dbReference type="PANTHER" id="PTHR21661:SF35">
    <property type="entry name" value="EPOXIDE HYDROLASE"/>
    <property type="match status" value="1"/>
</dbReference>
<dbReference type="InterPro" id="IPR010497">
    <property type="entry name" value="Epoxide_hydro_N"/>
</dbReference>
<accession>A0ABQ4GKC9</accession>
<sequence length="481" mass="52787">MPTAEALALFLRHLAGRRGRSGRITSPETVRACTSALPTAFTGIVHLGELAGVGRERLHANIRVHGGPAARSGPGFATFVHGDGCLGPELSYTGGRLTGVSTPEPFRIDIPQAELDDLAGRLARTRWPDELPGVGWSYGVNKDYLMELVEHWRTGYDWREHEARLNKVPQFTTEIDGQNIHFLHVRSPEPDATPLILTHGWPSTVYDFLDILGPLTDPRSYGGDPADAFHVVAPSVPGFAFSGPTRETGWGAGRVARAWAELMRRLGYERYGAQGGDFGSIVSPELGRIAPERVIGVHVNALATASTPIDPGELDRLSDDEREQARRNQAWWQAHSGYAIQMSTRPQTLAYALNDSPAGQLAWNLEWFVDWDPTRTERTPVDRDTVLTNVTIFWLTATAGSAARLYLEIGSQAWGRRPAPSPVPTGVANFLGDRAIRGLAELSNTVVHWSSFSRGGHFAALQAPDLLVTDIRDFFRKLRAQ</sequence>
<keyword evidence="6" id="KW-1185">Reference proteome</keyword>
<evidence type="ECO:0000256" key="1">
    <source>
        <dbReference type="ARBA" id="ARBA00010088"/>
    </source>
</evidence>
<dbReference type="InterPro" id="IPR029058">
    <property type="entry name" value="AB_hydrolase_fold"/>
</dbReference>
<evidence type="ECO:0000256" key="2">
    <source>
        <dbReference type="ARBA" id="ARBA00022797"/>
    </source>
</evidence>
<evidence type="ECO:0000259" key="4">
    <source>
        <dbReference type="Pfam" id="PF06441"/>
    </source>
</evidence>
<organism evidence="5 6">
    <name type="scientific">Microbispora siamensis</name>
    <dbReference type="NCBI Taxonomy" id="564413"/>
    <lineage>
        <taxon>Bacteria</taxon>
        <taxon>Bacillati</taxon>
        <taxon>Actinomycetota</taxon>
        <taxon>Actinomycetes</taxon>
        <taxon>Streptosporangiales</taxon>
        <taxon>Streptosporangiaceae</taxon>
        <taxon>Microbispora</taxon>
    </lineage>
</organism>
<dbReference type="Proteomes" id="UP000660454">
    <property type="component" value="Unassembled WGS sequence"/>
</dbReference>